<feature type="binding site" evidence="5">
    <location>
        <position position="142"/>
    </location>
    <ligand>
        <name>GTP</name>
        <dbReference type="ChEBI" id="CHEBI:37565"/>
    </ligand>
</feature>
<dbReference type="SMART" id="SM00864">
    <property type="entry name" value="Tubulin"/>
    <property type="match status" value="1"/>
</dbReference>
<evidence type="ECO:0000256" key="5">
    <source>
        <dbReference type="HAMAP-Rule" id="MF_00909"/>
    </source>
</evidence>
<dbReference type="GO" id="GO:0003924">
    <property type="term" value="F:GTPase activity"/>
    <property type="evidence" value="ECO:0007669"/>
    <property type="project" value="UniProtKB-UniRule"/>
</dbReference>
<feature type="domain" description="Tubulin/FtsZ GTPase" evidence="6">
    <location>
        <begin position="11"/>
        <end position="207"/>
    </location>
</feature>
<dbReference type="PANTHER" id="PTHR30314">
    <property type="entry name" value="CELL DIVISION PROTEIN FTSZ-RELATED"/>
    <property type="match status" value="1"/>
</dbReference>
<evidence type="ECO:0000256" key="2">
    <source>
        <dbReference type="ARBA" id="ARBA00022741"/>
    </source>
</evidence>
<organism evidence="7 8">
    <name type="scientific">Mycoplasma tauri</name>
    <dbReference type="NCBI Taxonomy" id="547987"/>
    <lineage>
        <taxon>Bacteria</taxon>
        <taxon>Bacillati</taxon>
        <taxon>Mycoplasmatota</taxon>
        <taxon>Mollicutes</taxon>
        <taxon>Mycoplasmataceae</taxon>
        <taxon>Mycoplasma</taxon>
    </lineage>
</organism>
<proteinExistence type="inferred from homology"/>
<dbReference type="InterPro" id="IPR008280">
    <property type="entry name" value="Tub_FtsZ_C"/>
</dbReference>
<dbReference type="SUPFAM" id="SSF52490">
    <property type="entry name" value="Tubulin nucleotide-binding domain-like"/>
    <property type="match status" value="1"/>
</dbReference>
<dbReference type="GO" id="GO:0005525">
    <property type="term" value="F:GTP binding"/>
    <property type="evidence" value="ECO:0007669"/>
    <property type="project" value="UniProtKB-UniRule"/>
</dbReference>
<dbReference type="AlphaFoldDB" id="A0A953NEQ7"/>
<dbReference type="GO" id="GO:0051258">
    <property type="term" value="P:protein polymerization"/>
    <property type="evidence" value="ECO:0007669"/>
    <property type="project" value="UniProtKB-UniRule"/>
</dbReference>
<evidence type="ECO:0000256" key="1">
    <source>
        <dbReference type="ARBA" id="ARBA00009690"/>
    </source>
</evidence>
<comment type="function">
    <text evidence="5">Essential cell division protein that forms a contractile ring structure (Z ring) at the future cell division site. The regulation of the ring assembly controls the timing and the location of cell division. One of the functions of the FtsZ ring is to recruit other cell division proteins to the septum to produce a new cell wall between the dividing cells. Binds GTP and shows GTPase activity.</text>
</comment>
<dbReference type="Proteomes" id="UP000772186">
    <property type="component" value="Unassembled WGS sequence"/>
</dbReference>
<dbReference type="PRINTS" id="PR00423">
    <property type="entry name" value="CELLDVISFTSZ"/>
</dbReference>
<keyword evidence="4 5" id="KW-0717">Septation</keyword>
<dbReference type="GO" id="GO:0048285">
    <property type="term" value="P:organelle fission"/>
    <property type="evidence" value="ECO:0007669"/>
    <property type="project" value="TreeGrafter"/>
</dbReference>
<comment type="caution">
    <text evidence="7">The sequence shown here is derived from an EMBL/GenBank/DDBJ whole genome shotgun (WGS) entry which is preliminary data.</text>
</comment>
<gene>
    <name evidence="5" type="primary">ftsZ</name>
    <name evidence="7" type="ORF">LAD73_02840</name>
</gene>
<dbReference type="CDD" id="cd02201">
    <property type="entry name" value="FtsZ_type1"/>
    <property type="match status" value="1"/>
</dbReference>
<protein>
    <recommendedName>
        <fullName evidence="5">Cell division protein FtsZ</fullName>
    </recommendedName>
</protein>
<evidence type="ECO:0000256" key="3">
    <source>
        <dbReference type="ARBA" id="ARBA00023134"/>
    </source>
</evidence>
<feature type="binding site" evidence="5">
    <location>
        <position position="146"/>
    </location>
    <ligand>
        <name>GTP</name>
        <dbReference type="ChEBI" id="CHEBI:37565"/>
    </ligand>
</feature>
<comment type="subcellular location">
    <subcellularLocation>
        <location evidence="5">Cytoplasm</location>
    </subcellularLocation>
    <text evidence="5">Assembles at midcell at the inner surface of the cytoplasmic membrane.</text>
</comment>
<keyword evidence="5" id="KW-0963">Cytoplasm</keyword>
<dbReference type="Gene3D" id="3.40.50.1440">
    <property type="entry name" value="Tubulin/FtsZ, GTPase domain"/>
    <property type="match status" value="1"/>
</dbReference>
<comment type="subunit">
    <text evidence="5">Homodimer. Polymerizes to form a dynamic ring structure in a strictly GTP-dependent manner. Interacts directly with several other division proteins.</text>
</comment>
<reference evidence="7 8" key="1">
    <citation type="submission" date="2021-09" db="EMBL/GenBank/DDBJ databases">
        <title>WGS of Mycoplasma sp. Zaradi2 strains.</title>
        <authorList>
            <person name="Spergser J."/>
        </authorList>
    </citation>
    <scope>NUCLEOTIDE SEQUENCE [LARGE SCALE GENOMIC DNA]</scope>
    <source>
        <strain evidence="7 8">1331</strain>
    </source>
</reference>
<evidence type="ECO:0000313" key="7">
    <source>
        <dbReference type="EMBL" id="MBZ4195637.1"/>
    </source>
</evidence>
<dbReference type="InterPro" id="IPR003008">
    <property type="entry name" value="Tubulin_FtsZ_GTPase"/>
</dbReference>
<dbReference type="GO" id="GO:0000917">
    <property type="term" value="P:division septum assembly"/>
    <property type="evidence" value="ECO:0007669"/>
    <property type="project" value="UniProtKB-KW"/>
</dbReference>
<name>A0A953NEQ7_9MOLU</name>
<dbReference type="HAMAP" id="MF_00909">
    <property type="entry name" value="FtsZ"/>
    <property type="match status" value="1"/>
</dbReference>
<keyword evidence="8" id="KW-1185">Reference proteome</keyword>
<sequence>MDLKSENKNIKVKVFGIGGAGTNAVNYLIDNNSVENTDIDLWVINTDIQDLESSKNKCKNKILLTSEQSRGYGSGSDPRIGKECAFNSQKEIKEALEGTDVLVITAGLGGGTGTGATSAIAQIARDMNILTIAVLFTPFSFEGKLKLNIANKGLEEIKEVANSYIVISNQEIFNSYSQLPIDAAFKMANKQLINLIRTIDEILNKEWDINVDFNDFKNLISNGKNTVATHVQTSGNERVKQAVLQIIKENNLDKLNPQFKNVIVSFKLDSKGTLGEVSQAIDMLQEYLNDDVFIKTGMIKSVKNDTRESFFIMNFLAGQGEFSAYDLLNNNSNNIEKSMNEKDTLHEEEIIEDHETTSFTAEHDDETEERFPLFFEE</sequence>
<dbReference type="SUPFAM" id="SSF55307">
    <property type="entry name" value="Tubulin C-terminal domain-like"/>
    <property type="match status" value="1"/>
</dbReference>
<dbReference type="EMBL" id="JAIQBY010000037">
    <property type="protein sequence ID" value="MBZ4195637.1"/>
    <property type="molecule type" value="Genomic_DNA"/>
</dbReference>
<dbReference type="RefSeq" id="WP_205517089.1">
    <property type="nucleotide sequence ID" value="NZ_CP070479.1"/>
</dbReference>
<dbReference type="InterPro" id="IPR036525">
    <property type="entry name" value="Tubulin/FtsZ_GTPase_sf"/>
</dbReference>
<keyword evidence="5" id="KW-0131">Cell cycle</keyword>
<dbReference type="GO" id="GO:0043093">
    <property type="term" value="P:FtsZ-dependent cytokinesis"/>
    <property type="evidence" value="ECO:0007669"/>
    <property type="project" value="UniProtKB-UniRule"/>
</dbReference>
<keyword evidence="3 5" id="KW-0342">GTP-binding</keyword>
<feature type="binding site" evidence="5">
    <location>
        <begin position="111"/>
        <end position="113"/>
    </location>
    <ligand>
        <name>GTP</name>
        <dbReference type="ChEBI" id="CHEBI:37565"/>
    </ligand>
</feature>
<evidence type="ECO:0000313" key="8">
    <source>
        <dbReference type="Proteomes" id="UP000772186"/>
    </source>
</evidence>
<dbReference type="PANTHER" id="PTHR30314:SF3">
    <property type="entry name" value="MITOCHONDRIAL DIVISION PROTEIN FSZA"/>
    <property type="match status" value="1"/>
</dbReference>
<dbReference type="Pfam" id="PF00091">
    <property type="entry name" value="Tubulin"/>
    <property type="match status" value="1"/>
</dbReference>
<evidence type="ECO:0000259" key="6">
    <source>
        <dbReference type="SMART" id="SM00864"/>
    </source>
</evidence>
<dbReference type="InterPro" id="IPR000158">
    <property type="entry name" value="Cell_div_FtsZ"/>
</dbReference>
<dbReference type="InterPro" id="IPR045061">
    <property type="entry name" value="FtsZ/CetZ"/>
</dbReference>
<comment type="similarity">
    <text evidence="1 5">Belongs to the FtsZ family.</text>
</comment>
<accession>A0A953NEQ7</accession>
<dbReference type="GO" id="GO:0032153">
    <property type="term" value="C:cell division site"/>
    <property type="evidence" value="ECO:0007669"/>
    <property type="project" value="UniProtKB-UniRule"/>
</dbReference>
<feature type="binding site" evidence="5">
    <location>
        <begin position="19"/>
        <end position="23"/>
    </location>
    <ligand>
        <name>GTP</name>
        <dbReference type="ChEBI" id="CHEBI:37565"/>
    </ligand>
</feature>
<keyword evidence="2 5" id="KW-0547">Nucleotide-binding</keyword>
<evidence type="ECO:0000256" key="4">
    <source>
        <dbReference type="ARBA" id="ARBA00023210"/>
    </source>
</evidence>
<keyword evidence="5 7" id="KW-0132">Cell division</keyword>
<dbReference type="GO" id="GO:0005737">
    <property type="term" value="C:cytoplasm"/>
    <property type="evidence" value="ECO:0007669"/>
    <property type="project" value="UniProtKB-SubCell"/>
</dbReference>
<feature type="binding site" evidence="5">
    <location>
        <position position="189"/>
    </location>
    <ligand>
        <name>GTP</name>
        <dbReference type="ChEBI" id="CHEBI:37565"/>
    </ligand>
</feature>